<sequence>MPVRAPTLTRPRQSHPAQSGHGPLVPLLALVTTAGYGALYYAQPVLAIAAEAERGWTRTHTSLPFTGALLVTAFLAPSAGRALDMRGGRTLLPAGAVAGAAGFALMTAPGFAPYLLGWLLVGVGMTLTFYEAAFTVLGQQRRGAARTRATLQVTLVAGLASTIFVPLVTALTQRSLNAALLSLAALLLVTALLARWYLPAGPASPPALTAGTTPDPPRPFRPDRPLRILTLGFTLARIVTVGVGLQLAPLLLDAGYSPAHAAVLTGLAGLAALPGRILFVPLLRLLPPATLTATLCASLGAGALLLTLAPGPAVPAGILIFGLASGALTLARAQQLAVTYPHQFGAANGHLARPVNLAQALTPLVMGGLFTWTGLYRPSLLLMAALGGAAALTLRR</sequence>
<feature type="transmembrane region" description="Helical" evidence="2">
    <location>
        <begin position="351"/>
        <end position="370"/>
    </location>
</feature>
<protein>
    <submittedName>
        <fullName evidence="3">MFS transporter</fullName>
    </submittedName>
</protein>
<dbReference type="InterPro" id="IPR036259">
    <property type="entry name" value="MFS_trans_sf"/>
</dbReference>
<comment type="caution">
    <text evidence="3">The sequence shown here is derived from an EMBL/GenBank/DDBJ whole genome shotgun (WGS) entry which is preliminary data.</text>
</comment>
<dbReference type="Pfam" id="PF07690">
    <property type="entry name" value="MFS_1"/>
    <property type="match status" value="1"/>
</dbReference>
<feature type="transmembrane region" description="Helical" evidence="2">
    <location>
        <begin position="62"/>
        <end position="79"/>
    </location>
</feature>
<feature type="region of interest" description="Disordered" evidence="1">
    <location>
        <begin position="1"/>
        <end position="20"/>
    </location>
</feature>
<dbReference type="Proteomes" id="UP000644548">
    <property type="component" value="Unassembled WGS sequence"/>
</dbReference>
<dbReference type="Gene3D" id="1.20.1250.20">
    <property type="entry name" value="MFS general substrate transporter like domains"/>
    <property type="match status" value="1"/>
</dbReference>
<keyword evidence="2" id="KW-1133">Transmembrane helix</keyword>
<evidence type="ECO:0000256" key="1">
    <source>
        <dbReference type="SAM" id="MobiDB-lite"/>
    </source>
</evidence>
<evidence type="ECO:0000313" key="4">
    <source>
        <dbReference type="Proteomes" id="UP000644548"/>
    </source>
</evidence>
<feature type="transmembrane region" description="Helical" evidence="2">
    <location>
        <begin position="254"/>
        <end position="273"/>
    </location>
</feature>
<keyword evidence="2" id="KW-0812">Transmembrane</keyword>
<proteinExistence type="predicted"/>
<accession>A0ABQ2S504</accession>
<organism evidence="3 4">
    <name type="scientific">Deinococcus sedimenti</name>
    <dbReference type="NCBI Taxonomy" id="1867090"/>
    <lineage>
        <taxon>Bacteria</taxon>
        <taxon>Thermotogati</taxon>
        <taxon>Deinococcota</taxon>
        <taxon>Deinococci</taxon>
        <taxon>Deinococcales</taxon>
        <taxon>Deinococcaceae</taxon>
        <taxon>Deinococcus</taxon>
    </lineage>
</organism>
<feature type="transmembrane region" description="Helical" evidence="2">
    <location>
        <begin position="118"/>
        <end position="137"/>
    </location>
</feature>
<feature type="transmembrane region" description="Helical" evidence="2">
    <location>
        <begin position="178"/>
        <end position="198"/>
    </location>
</feature>
<feature type="transmembrane region" description="Helical" evidence="2">
    <location>
        <begin position="91"/>
        <end position="112"/>
    </location>
</feature>
<name>A0ABQ2S504_9DEIO</name>
<dbReference type="SUPFAM" id="SSF103473">
    <property type="entry name" value="MFS general substrate transporter"/>
    <property type="match status" value="1"/>
</dbReference>
<feature type="transmembrane region" description="Helical" evidence="2">
    <location>
        <begin position="313"/>
        <end position="331"/>
    </location>
</feature>
<feature type="transmembrane region" description="Helical" evidence="2">
    <location>
        <begin position="149"/>
        <end position="172"/>
    </location>
</feature>
<dbReference type="InterPro" id="IPR050327">
    <property type="entry name" value="Proton-linked_MCT"/>
</dbReference>
<dbReference type="RefSeq" id="WP_189072996.1">
    <property type="nucleotide sequence ID" value="NZ_BMQN01000003.1"/>
</dbReference>
<feature type="transmembrane region" description="Helical" evidence="2">
    <location>
        <begin position="21"/>
        <end position="42"/>
    </location>
</feature>
<reference evidence="4" key="1">
    <citation type="journal article" date="2019" name="Int. J. Syst. Evol. Microbiol.">
        <title>The Global Catalogue of Microorganisms (GCM) 10K type strain sequencing project: providing services to taxonomists for standard genome sequencing and annotation.</title>
        <authorList>
            <consortium name="The Broad Institute Genomics Platform"/>
            <consortium name="The Broad Institute Genome Sequencing Center for Infectious Disease"/>
            <person name="Wu L."/>
            <person name="Ma J."/>
        </authorList>
    </citation>
    <scope>NUCLEOTIDE SEQUENCE [LARGE SCALE GENOMIC DNA]</scope>
    <source>
        <strain evidence="4">JCM 31405</strain>
    </source>
</reference>
<dbReference type="EMBL" id="BMQN01000003">
    <property type="protein sequence ID" value="GGR92750.1"/>
    <property type="molecule type" value="Genomic_DNA"/>
</dbReference>
<dbReference type="PANTHER" id="PTHR11360">
    <property type="entry name" value="MONOCARBOXYLATE TRANSPORTER"/>
    <property type="match status" value="1"/>
</dbReference>
<evidence type="ECO:0000256" key="2">
    <source>
        <dbReference type="SAM" id="Phobius"/>
    </source>
</evidence>
<feature type="transmembrane region" description="Helical" evidence="2">
    <location>
        <begin position="228"/>
        <end position="248"/>
    </location>
</feature>
<feature type="transmembrane region" description="Helical" evidence="2">
    <location>
        <begin position="285"/>
        <end position="307"/>
    </location>
</feature>
<keyword evidence="4" id="KW-1185">Reference proteome</keyword>
<dbReference type="InterPro" id="IPR011701">
    <property type="entry name" value="MFS"/>
</dbReference>
<keyword evidence="2" id="KW-0472">Membrane</keyword>
<gene>
    <name evidence="3" type="ORF">GCM10008960_19670</name>
</gene>
<evidence type="ECO:0000313" key="3">
    <source>
        <dbReference type="EMBL" id="GGR92750.1"/>
    </source>
</evidence>